<dbReference type="KEGG" id="ecc:c4531"/>
<proteinExistence type="predicted"/>
<evidence type="ECO:0000313" key="2">
    <source>
        <dbReference type="Proteomes" id="UP000001410"/>
    </source>
</evidence>
<organism evidence="1 2">
    <name type="scientific">Escherichia coli O6:H1 (strain CFT073 / ATCC 700928 / UPEC)</name>
    <dbReference type="NCBI Taxonomy" id="199310"/>
    <lineage>
        <taxon>Bacteria</taxon>
        <taxon>Pseudomonadati</taxon>
        <taxon>Pseudomonadota</taxon>
        <taxon>Gammaproteobacteria</taxon>
        <taxon>Enterobacterales</taxon>
        <taxon>Enterobacteriaceae</taxon>
        <taxon>Escherichia</taxon>
    </lineage>
</organism>
<dbReference type="HOGENOM" id="CLU_2953068_0_0_6"/>
<accession>A0A0H2VDV5</accession>
<reference evidence="1 2" key="1">
    <citation type="journal article" date="2002" name="Proc. Natl. Acad. Sci. U.S.A.">
        <title>Extensive mosaic structure revealed by the complete genome sequence of uropathogenic Escherichia coli.</title>
        <authorList>
            <person name="Welch R.A."/>
            <person name="Burland V."/>
            <person name="Plunkett G.III."/>
            <person name="Redford P."/>
            <person name="Roesch P."/>
            <person name="Rasko D."/>
            <person name="Buckles E.L."/>
            <person name="Liou S.R."/>
            <person name="Boutin A."/>
            <person name="Hackett J."/>
            <person name="Stroud D."/>
            <person name="Mayhew G.F."/>
            <person name="Rose D.J."/>
            <person name="Zhou S."/>
            <person name="Schwartz D.C."/>
            <person name="Perna N.T."/>
            <person name="Mobley H.L."/>
            <person name="Donnenberg M.S."/>
            <person name="Blattner F.R."/>
        </authorList>
    </citation>
    <scope>NUCLEOTIDE SEQUENCE [LARGE SCALE GENOMIC DNA]</scope>
    <source>
        <strain evidence="2">CFT073 / ATCC 700928 / UPEC</strain>
    </source>
</reference>
<protein>
    <submittedName>
        <fullName evidence="1">Uncharacterized protein</fullName>
    </submittedName>
</protein>
<sequence>MSHAVPNGVDGFQQLLFVELREEHFERMLMAGVIQRDSGFMAVSVFKRYDSMINTQSFR</sequence>
<name>A0A0H2VDV5_ECOL6</name>
<dbReference type="EMBL" id="AE014075">
    <property type="protein sequence ID" value="AAN82965.1"/>
    <property type="molecule type" value="Genomic_DNA"/>
</dbReference>
<dbReference type="Proteomes" id="UP000001410">
    <property type="component" value="Chromosome"/>
</dbReference>
<gene>
    <name evidence="1" type="ordered locus">c4531</name>
</gene>
<dbReference type="AlphaFoldDB" id="A0A0H2VDV5"/>
<keyword evidence="2" id="KW-1185">Reference proteome</keyword>
<evidence type="ECO:0000313" key="1">
    <source>
        <dbReference type="EMBL" id="AAN82965.1"/>
    </source>
</evidence>